<organism evidence="1 2">
    <name type="scientific">Clostridium tagluense</name>
    <dbReference type="NCBI Taxonomy" id="360422"/>
    <lineage>
        <taxon>Bacteria</taxon>
        <taxon>Bacillati</taxon>
        <taxon>Bacillota</taxon>
        <taxon>Clostridia</taxon>
        <taxon>Eubacteriales</taxon>
        <taxon>Clostridiaceae</taxon>
        <taxon>Clostridium</taxon>
    </lineage>
</organism>
<dbReference type="AlphaFoldDB" id="A0A401UTQ2"/>
<name>A0A401UTQ2_9CLOT</name>
<dbReference type="RefSeq" id="WP_125005940.1">
    <property type="nucleotide sequence ID" value="NZ_BHYK01000045.1"/>
</dbReference>
<protein>
    <submittedName>
        <fullName evidence="1">Uncharacterized protein</fullName>
    </submittedName>
</protein>
<reference evidence="1 2" key="1">
    <citation type="submission" date="2018-11" db="EMBL/GenBank/DDBJ databases">
        <title>Genome sequencing and assembly of Clostridium tagluense strain A121.</title>
        <authorList>
            <person name="Murakami T."/>
            <person name="Segawa T."/>
            <person name="Shcherbakova V.A."/>
            <person name="Mori H."/>
            <person name="Yoshimura Y."/>
        </authorList>
    </citation>
    <scope>NUCLEOTIDE SEQUENCE [LARGE SCALE GENOMIC DNA]</scope>
    <source>
        <strain evidence="1 2">A121</strain>
    </source>
</reference>
<proteinExistence type="predicted"/>
<evidence type="ECO:0000313" key="2">
    <source>
        <dbReference type="Proteomes" id="UP000287872"/>
    </source>
</evidence>
<keyword evidence="2" id="KW-1185">Reference proteome</keyword>
<dbReference type="EMBL" id="BHYK01000045">
    <property type="protein sequence ID" value="GCD12886.1"/>
    <property type="molecule type" value="Genomic_DNA"/>
</dbReference>
<accession>A0A401UTQ2</accession>
<gene>
    <name evidence="1" type="ORF">Ctaglu_45090</name>
</gene>
<sequence>MKKCCVDNQNGYCKIEVGMEYLILEETDIHYIVKNDNNKVQKYLKTRFSDTDTNSTKHIDNECYAPIEIELRIIGQLVNIKSIKMDKDLFNIHNIQDFVGINSDCHIRVSSCSRYPRTSLNHIDLGNREWDCINTLMKLEDNKSAIEYAYKISQEIENINKELVKKSKAKVLVYAIEHEPNGKRYFFTCKETLYLDELVICDTSRGEQYGVMKDIEFATVSYGINRKSCRKIKN</sequence>
<evidence type="ECO:0000313" key="1">
    <source>
        <dbReference type="EMBL" id="GCD12886.1"/>
    </source>
</evidence>
<dbReference type="Proteomes" id="UP000287872">
    <property type="component" value="Unassembled WGS sequence"/>
</dbReference>
<comment type="caution">
    <text evidence="1">The sequence shown here is derived from an EMBL/GenBank/DDBJ whole genome shotgun (WGS) entry which is preliminary data.</text>
</comment>